<proteinExistence type="inferred from homology"/>
<evidence type="ECO:0000256" key="2">
    <source>
        <dbReference type="ARBA" id="ARBA00022448"/>
    </source>
</evidence>
<reference evidence="10 11" key="1">
    <citation type="submission" date="2019-09" db="EMBL/GenBank/DDBJ databases">
        <title>Genome sequence of Rhodovastum atsumiense, a diverse member of the Acetobacteraceae family of non-sulfur purple photosynthetic bacteria.</title>
        <authorList>
            <person name="Meyer T."/>
            <person name="Kyndt J."/>
        </authorList>
    </citation>
    <scope>NUCLEOTIDE SEQUENCE [LARGE SCALE GENOMIC DNA]</scope>
    <source>
        <strain evidence="10 11">DSM 21279</strain>
    </source>
</reference>
<dbReference type="InterPro" id="IPR001851">
    <property type="entry name" value="ABC_transp_permease"/>
</dbReference>
<dbReference type="OrthoDB" id="8254706at2"/>
<dbReference type="GO" id="GO:0022857">
    <property type="term" value="F:transmembrane transporter activity"/>
    <property type="evidence" value="ECO:0007669"/>
    <property type="project" value="InterPro"/>
</dbReference>
<evidence type="ECO:0000313" key="10">
    <source>
        <dbReference type="EMBL" id="KAA5610333.1"/>
    </source>
</evidence>
<evidence type="ECO:0000256" key="4">
    <source>
        <dbReference type="ARBA" id="ARBA00022692"/>
    </source>
</evidence>
<dbReference type="InterPro" id="IPR052157">
    <property type="entry name" value="BCAA_transport_permease"/>
</dbReference>
<feature type="transmembrane region" description="Helical" evidence="9">
    <location>
        <begin position="121"/>
        <end position="138"/>
    </location>
</feature>
<feature type="transmembrane region" description="Helical" evidence="9">
    <location>
        <begin position="276"/>
        <end position="309"/>
    </location>
</feature>
<dbReference type="EMBL" id="VWPK01000034">
    <property type="protein sequence ID" value="KAA5610333.1"/>
    <property type="molecule type" value="Genomic_DNA"/>
</dbReference>
<comment type="similarity">
    <text evidence="8">Belongs to the binding-protein-dependent transport system permease family. LivHM subfamily.</text>
</comment>
<keyword evidence="6 9" id="KW-1133">Transmembrane helix</keyword>
<feature type="transmembrane region" description="Helical" evidence="9">
    <location>
        <begin position="18"/>
        <end position="42"/>
    </location>
</feature>
<protein>
    <submittedName>
        <fullName evidence="10">Branched-chain amino acid ABC transporter permease</fullName>
    </submittedName>
</protein>
<comment type="caution">
    <text evidence="10">The sequence shown here is derived from an EMBL/GenBank/DDBJ whole genome shotgun (WGS) entry which is preliminary data.</text>
</comment>
<dbReference type="GO" id="GO:0006865">
    <property type="term" value="P:amino acid transport"/>
    <property type="evidence" value="ECO:0007669"/>
    <property type="project" value="UniProtKB-KW"/>
</dbReference>
<feature type="transmembrane region" description="Helical" evidence="9">
    <location>
        <begin position="246"/>
        <end position="264"/>
    </location>
</feature>
<organism evidence="10 11">
    <name type="scientific">Rhodovastum atsumiense</name>
    <dbReference type="NCBI Taxonomy" id="504468"/>
    <lineage>
        <taxon>Bacteria</taxon>
        <taxon>Pseudomonadati</taxon>
        <taxon>Pseudomonadota</taxon>
        <taxon>Alphaproteobacteria</taxon>
        <taxon>Acetobacterales</taxon>
        <taxon>Acetobacteraceae</taxon>
        <taxon>Rhodovastum</taxon>
    </lineage>
</organism>
<feature type="transmembrane region" description="Helical" evidence="9">
    <location>
        <begin position="192"/>
        <end position="216"/>
    </location>
</feature>
<evidence type="ECO:0000256" key="1">
    <source>
        <dbReference type="ARBA" id="ARBA00004651"/>
    </source>
</evidence>
<feature type="transmembrane region" description="Helical" evidence="9">
    <location>
        <begin position="95"/>
        <end position="115"/>
    </location>
</feature>
<evidence type="ECO:0000256" key="5">
    <source>
        <dbReference type="ARBA" id="ARBA00022970"/>
    </source>
</evidence>
<evidence type="ECO:0000256" key="8">
    <source>
        <dbReference type="ARBA" id="ARBA00037998"/>
    </source>
</evidence>
<dbReference type="GO" id="GO:0005886">
    <property type="term" value="C:plasma membrane"/>
    <property type="evidence" value="ECO:0007669"/>
    <property type="project" value="UniProtKB-SubCell"/>
</dbReference>
<dbReference type="RefSeq" id="WP_150042579.1">
    <property type="nucleotide sequence ID" value="NZ_OW485601.1"/>
</dbReference>
<accession>A0A5M6IPX0</accession>
<keyword evidence="2" id="KW-0813">Transport</keyword>
<feature type="transmembrane region" description="Helical" evidence="9">
    <location>
        <begin position="321"/>
        <end position="342"/>
    </location>
</feature>
<dbReference type="Proteomes" id="UP000325255">
    <property type="component" value="Unassembled WGS sequence"/>
</dbReference>
<dbReference type="PANTHER" id="PTHR11795">
    <property type="entry name" value="BRANCHED-CHAIN AMINO ACID TRANSPORT SYSTEM PERMEASE PROTEIN LIVH"/>
    <property type="match status" value="1"/>
</dbReference>
<sequence length="351" mass="36303">MTAELAALLAQDGIANGAIYVLAALGIVLVFLVTRVIFVPFGDLVACTALTLATLEERRLPGTLWLVPALAVLAFAFEAVTLWRAGAAARLPRAALAWLALPVLPVVATLAATRWDLPDGVLVALTVALVLPLGPLLHRVVFRPIADAPVLVLLIVAVALHFALSGLMLIAFGPEGMRPRLLLGGAVEIGGLVFTGQMLLMLGTSAAMSLLLWLFFEHTMPGRALRATAVNRVGARLMGIRPAGTGAVAFLLAAGLAGVAGVLIGPINTLAYESGFIIGLKAFVGAIIGGLASYPGAVAGALFVGLLESFTAFWDSQLKEVVVFASLLPVLVLRSLLAGGGADENEAEEEL</sequence>
<keyword evidence="11" id="KW-1185">Reference proteome</keyword>
<feature type="transmembrane region" description="Helical" evidence="9">
    <location>
        <begin position="62"/>
        <end position="83"/>
    </location>
</feature>
<dbReference type="PANTHER" id="PTHR11795:SF450">
    <property type="entry name" value="ABC TRANSPORTER PERMEASE PROTEIN"/>
    <property type="match status" value="1"/>
</dbReference>
<dbReference type="CDD" id="cd06582">
    <property type="entry name" value="TM_PBP1_LivH_like"/>
    <property type="match status" value="1"/>
</dbReference>
<keyword evidence="5" id="KW-0029">Amino-acid transport</keyword>
<evidence type="ECO:0000256" key="3">
    <source>
        <dbReference type="ARBA" id="ARBA00022475"/>
    </source>
</evidence>
<evidence type="ECO:0000313" key="11">
    <source>
        <dbReference type="Proteomes" id="UP000325255"/>
    </source>
</evidence>
<comment type="subcellular location">
    <subcellularLocation>
        <location evidence="1">Cell membrane</location>
        <topology evidence="1">Multi-pass membrane protein</topology>
    </subcellularLocation>
</comment>
<gene>
    <name evidence="10" type="ORF">F1189_19685</name>
</gene>
<keyword evidence="4 9" id="KW-0812">Transmembrane</keyword>
<evidence type="ECO:0000256" key="9">
    <source>
        <dbReference type="SAM" id="Phobius"/>
    </source>
</evidence>
<name>A0A5M6IPX0_9PROT</name>
<dbReference type="AlphaFoldDB" id="A0A5M6IPX0"/>
<evidence type="ECO:0000256" key="6">
    <source>
        <dbReference type="ARBA" id="ARBA00022989"/>
    </source>
</evidence>
<dbReference type="Pfam" id="PF02653">
    <property type="entry name" value="BPD_transp_2"/>
    <property type="match status" value="1"/>
</dbReference>
<keyword evidence="3" id="KW-1003">Cell membrane</keyword>
<feature type="transmembrane region" description="Helical" evidence="9">
    <location>
        <begin position="150"/>
        <end position="172"/>
    </location>
</feature>
<evidence type="ECO:0000256" key="7">
    <source>
        <dbReference type="ARBA" id="ARBA00023136"/>
    </source>
</evidence>
<keyword evidence="7 9" id="KW-0472">Membrane</keyword>